<dbReference type="GO" id="GO:0004519">
    <property type="term" value="F:endonuclease activity"/>
    <property type="evidence" value="ECO:0007669"/>
    <property type="project" value="UniProtKB-KW"/>
</dbReference>
<dbReference type="PROSITE" id="PS51032">
    <property type="entry name" value="AP2_ERF"/>
    <property type="match status" value="1"/>
</dbReference>
<dbReference type="AlphaFoldDB" id="A0A484A9B3"/>
<dbReference type="InterPro" id="IPR036955">
    <property type="entry name" value="AP2/ERF_dom_sf"/>
</dbReference>
<dbReference type="SUPFAM" id="SSF54171">
    <property type="entry name" value="DNA-binding domain"/>
    <property type="match status" value="1"/>
</dbReference>
<feature type="domain" description="AP2/ERF" evidence="4">
    <location>
        <begin position="111"/>
        <end position="168"/>
    </location>
</feature>
<dbReference type="InterPro" id="IPR016177">
    <property type="entry name" value="DNA-bd_dom_sf"/>
</dbReference>
<keyword evidence="1" id="KW-0805">Transcription regulation</keyword>
<dbReference type="Gene3D" id="3.90.75.20">
    <property type="match status" value="1"/>
</dbReference>
<dbReference type="SUPFAM" id="SSF54060">
    <property type="entry name" value="His-Me finger endonucleases"/>
    <property type="match status" value="1"/>
</dbReference>
<reference evidence="6" key="1">
    <citation type="submission" date="2019-01" db="EMBL/GenBank/DDBJ databases">
        <authorList>
            <person name="Lista F."/>
            <person name="Anselmo A."/>
        </authorList>
    </citation>
    <scope>NUCLEOTIDE SEQUENCE</scope>
    <source>
        <strain evidence="5">25S</strain>
        <strain evidence="6">5R</strain>
    </source>
</reference>
<keyword evidence="6" id="KW-0378">Hydrolase</keyword>
<gene>
    <name evidence="5" type="ORF">ETE95_06180</name>
    <name evidence="6" type="ORF">ETH65_03895</name>
</gene>
<dbReference type="InterPro" id="IPR044925">
    <property type="entry name" value="His-Me_finger_sf"/>
</dbReference>
<dbReference type="GO" id="GO:0003677">
    <property type="term" value="F:DNA binding"/>
    <property type="evidence" value="ECO:0007669"/>
    <property type="project" value="UniProtKB-KW"/>
</dbReference>
<comment type="caution">
    <text evidence="6">The sequence shown here is derived from an EMBL/GenBank/DDBJ whole genome shotgun (WGS) entry which is preliminary data.</text>
</comment>
<dbReference type="Gene3D" id="3.30.730.10">
    <property type="entry name" value="AP2/ERF domain"/>
    <property type="match status" value="1"/>
</dbReference>
<dbReference type="InterPro" id="IPR001471">
    <property type="entry name" value="AP2/ERF_dom"/>
</dbReference>
<dbReference type="InterPro" id="IPR003615">
    <property type="entry name" value="HNH_nuc"/>
</dbReference>
<accession>A0A484A9B3</accession>
<evidence type="ECO:0000259" key="4">
    <source>
        <dbReference type="PROSITE" id="PS51032"/>
    </source>
</evidence>
<sequence>MKSINIQELKRMLHYDKSTGVFTWLVKPNRRIKVGSVAGSITRFGYVKIKINGIDYKAHRLAWLYVNGQWPEKGIDHKDTIKTHNWIENLREADQPQNMANCGAHKNNSSGYKGVCLHKPSGKWYARIRYEGKRVSLGLYDTPEEAFDAYCAESRDKHGEFSNTASVELIPGCAIDVVKTEAA</sequence>
<dbReference type="SMART" id="SM00380">
    <property type="entry name" value="AP2"/>
    <property type="match status" value="1"/>
</dbReference>
<evidence type="ECO:0000256" key="2">
    <source>
        <dbReference type="ARBA" id="ARBA00023125"/>
    </source>
</evidence>
<dbReference type="GO" id="GO:0003700">
    <property type="term" value="F:DNA-binding transcription factor activity"/>
    <property type="evidence" value="ECO:0007669"/>
    <property type="project" value="InterPro"/>
</dbReference>
<evidence type="ECO:0000256" key="3">
    <source>
        <dbReference type="ARBA" id="ARBA00023163"/>
    </source>
</evidence>
<evidence type="ECO:0000256" key="1">
    <source>
        <dbReference type="ARBA" id="ARBA00023015"/>
    </source>
</evidence>
<dbReference type="Pfam" id="PF00847">
    <property type="entry name" value="AP2"/>
    <property type="match status" value="1"/>
</dbReference>
<evidence type="ECO:0000313" key="6">
    <source>
        <dbReference type="EMBL" id="TCZ54176.1"/>
    </source>
</evidence>
<dbReference type="EMBL" id="SDBX01000004">
    <property type="protein sequence ID" value="TCW77191.1"/>
    <property type="molecule type" value="Genomic_DNA"/>
</dbReference>
<organism evidence="6">
    <name type="scientific">Klebsiella pneumoniae</name>
    <dbReference type="NCBI Taxonomy" id="573"/>
    <lineage>
        <taxon>Bacteria</taxon>
        <taxon>Pseudomonadati</taxon>
        <taxon>Pseudomonadota</taxon>
        <taxon>Gammaproteobacteria</taxon>
        <taxon>Enterobacterales</taxon>
        <taxon>Enterobacteriaceae</taxon>
        <taxon>Klebsiella/Raoultella group</taxon>
        <taxon>Klebsiella</taxon>
        <taxon>Klebsiella pneumoniae complex</taxon>
    </lineage>
</organism>
<keyword evidence="3" id="KW-0804">Transcription</keyword>
<proteinExistence type="predicted"/>
<name>A0A484A9B3_KLEPN</name>
<evidence type="ECO:0000313" key="5">
    <source>
        <dbReference type="EMBL" id="TCW77191.1"/>
    </source>
</evidence>
<dbReference type="Pfam" id="PF13392">
    <property type="entry name" value="HNH_3"/>
    <property type="match status" value="1"/>
</dbReference>
<keyword evidence="6" id="KW-0540">Nuclease</keyword>
<keyword evidence="6" id="KW-0255">Endonuclease</keyword>
<protein>
    <submittedName>
        <fullName evidence="6">HNH endonuclease</fullName>
    </submittedName>
</protein>
<keyword evidence="2" id="KW-0238">DNA-binding</keyword>
<dbReference type="EMBL" id="SDDQ01000003">
    <property type="protein sequence ID" value="TCZ54176.1"/>
    <property type="molecule type" value="Genomic_DNA"/>
</dbReference>